<dbReference type="InterPro" id="IPR014032">
    <property type="entry name" value="Peptidase_A24A_bac"/>
</dbReference>
<dbReference type="PANTHER" id="PTHR30487:SF0">
    <property type="entry name" value="PREPILIN LEADER PEPTIDASE_N-METHYLTRANSFERASE-RELATED"/>
    <property type="match status" value="1"/>
</dbReference>
<feature type="transmembrane region" description="Helical" evidence="3">
    <location>
        <begin position="134"/>
        <end position="151"/>
    </location>
</feature>
<feature type="domain" description="Prepilin type IV endopeptidase peptidase" evidence="4">
    <location>
        <begin position="8"/>
        <end position="116"/>
    </location>
</feature>
<dbReference type="Pfam" id="PF01478">
    <property type="entry name" value="Peptidase_A24"/>
    <property type="match status" value="1"/>
</dbReference>
<dbReference type="GO" id="GO:0008168">
    <property type="term" value="F:methyltransferase activity"/>
    <property type="evidence" value="ECO:0007669"/>
    <property type="project" value="UniProtKB-KW"/>
</dbReference>
<dbReference type="GO" id="GO:0004190">
    <property type="term" value="F:aspartic-type endopeptidase activity"/>
    <property type="evidence" value="ECO:0007669"/>
    <property type="project" value="InterPro"/>
</dbReference>
<dbReference type="Gene3D" id="1.20.120.1220">
    <property type="match status" value="1"/>
</dbReference>
<keyword evidence="3" id="KW-1133">Transmembrane helix</keyword>
<evidence type="ECO:0000256" key="2">
    <source>
        <dbReference type="RuleBase" id="RU003793"/>
    </source>
</evidence>
<reference evidence="5 6" key="1">
    <citation type="submission" date="2016-10" db="EMBL/GenBank/DDBJ databases">
        <authorList>
            <person name="de Groot N.N."/>
        </authorList>
    </citation>
    <scope>NUCLEOTIDE SEQUENCE [LARGE SCALE GENOMIC DNA]</scope>
    <source>
        <strain evidence="5 6">DSM 16077</strain>
    </source>
</reference>
<keyword evidence="5" id="KW-0489">Methyltransferase</keyword>
<dbReference type="GO" id="GO:0032259">
    <property type="term" value="P:methylation"/>
    <property type="evidence" value="ECO:0007669"/>
    <property type="project" value="UniProtKB-KW"/>
</dbReference>
<organism evidence="5 6">
    <name type="scientific">Maricaulis salignorans</name>
    <dbReference type="NCBI Taxonomy" id="144026"/>
    <lineage>
        <taxon>Bacteria</taxon>
        <taxon>Pseudomonadati</taxon>
        <taxon>Pseudomonadota</taxon>
        <taxon>Alphaproteobacteria</taxon>
        <taxon>Maricaulales</taxon>
        <taxon>Maricaulaceae</taxon>
        <taxon>Maricaulis</taxon>
    </lineage>
</organism>
<comment type="similarity">
    <text evidence="1 2">Belongs to the peptidase A24 family.</text>
</comment>
<feature type="transmembrane region" description="Helical" evidence="3">
    <location>
        <begin position="46"/>
        <end position="67"/>
    </location>
</feature>
<dbReference type="PRINTS" id="PR00864">
    <property type="entry name" value="PREPILNPTASE"/>
</dbReference>
<evidence type="ECO:0000313" key="6">
    <source>
        <dbReference type="Proteomes" id="UP000199759"/>
    </source>
</evidence>
<gene>
    <name evidence="5" type="ORF">SAMN04488568_102336</name>
</gene>
<keyword evidence="3" id="KW-0472">Membrane</keyword>
<accession>A0A1G9NGG4</accession>
<keyword evidence="6" id="KW-1185">Reference proteome</keyword>
<dbReference type="EMBL" id="FNHG01000002">
    <property type="protein sequence ID" value="SDL85464.1"/>
    <property type="molecule type" value="Genomic_DNA"/>
</dbReference>
<protein>
    <submittedName>
        <fullName evidence="5">Leader peptidase (Prepilin peptidase) / N-methyltransferase</fullName>
    </submittedName>
</protein>
<feature type="transmembrane region" description="Helical" evidence="3">
    <location>
        <begin position="87"/>
        <end position="114"/>
    </location>
</feature>
<evidence type="ECO:0000313" key="5">
    <source>
        <dbReference type="EMBL" id="SDL85464.1"/>
    </source>
</evidence>
<evidence type="ECO:0000256" key="1">
    <source>
        <dbReference type="ARBA" id="ARBA00005801"/>
    </source>
</evidence>
<keyword evidence="3" id="KW-0812">Transmembrane</keyword>
<dbReference type="STRING" id="144026.SAMN04488568_102336"/>
<evidence type="ECO:0000256" key="3">
    <source>
        <dbReference type="SAM" id="Phobius"/>
    </source>
</evidence>
<dbReference type="InterPro" id="IPR050882">
    <property type="entry name" value="Prepilin_peptidase/N-MTase"/>
</dbReference>
<dbReference type="GO" id="GO:0006465">
    <property type="term" value="P:signal peptide processing"/>
    <property type="evidence" value="ECO:0007669"/>
    <property type="project" value="TreeGrafter"/>
</dbReference>
<dbReference type="Proteomes" id="UP000199759">
    <property type="component" value="Unassembled WGS sequence"/>
</dbReference>
<sequence length="159" mass="16630">MLIHAATLILFCALAALSLIDARTQRLPDVLTLPLIVAGIAVNGLIFSDFWAAIAGAALGYGVLVALELAYKRLRGRDGLGRGDAKLLAAGGAWCGAWLLPMILLAGSASALLYVLSLALVRRQAPDGNQPMPFGPWLALGIALGWVYRAYGPGLLPVI</sequence>
<dbReference type="InterPro" id="IPR000045">
    <property type="entry name" value="Prepilin_IV_endopep_pep"/>
</dbReference>
<dbReference type="PANTHER" id="PTHR30487">
    <property type="entry name" value="TYPE 4 PREPILIN-LIKE PROTEINS LEADER PEPTIDE-PROCESSING ENZYME"/>
    <property type="match status" value="1"/>
</dbReference>
<evidence type="ECO:0000259" key="4">
    <source>
        <dbReference type="Pfam" id="PF01478"/>
    </source>
</evidence>
<dbReference type="AlphaFoldDB" id="A0A1G9NGG4"/>
<proteinExistence type="inferred from homology"/>
<dbReference type="GO" id="GO:0005886">
    <property type="term" value="C:plasma membrane"/>
    <property type="evidence" value="ECO:0007669"/>
    <property type="project" value="TreeGrafter"/>
</dbReference>
<name>A0A1G9NGG4_9PROT</name>
<keyword evidence="5" id="KW-0808">Transferase</keyword>